<organism evidence="15 16">
    <name type="scientific">Streptomyces lomondensis</name>
    <dbReference type="NCBI Taxonomy" id="68229"/>
    <lineage>
        <taxon>Bacteria</taxon>
        <taxon>Bacillati</taxon>
        <taxon>Actinomycetota</taxon>
        <taxon>Actinomycetes</taxon>
        <taxon>Kitasatosporales</taxon>
        <taxon>Streptomycetaceae</taxon>
        <taxon>Streptomyces</taxon>
    </lineage>
</organism>
<dbReference type="SMART" id="SM00490">
    <property type="entry name" value="HELICc"/>
    <property type="match status" value="1"/>
</dbReference>
<protein>
    <recommendedName>
        <fullName evidence="11">ATP-dependent DNA helicase RecQ</fullName>
        <ecNumber evidence="10">5.6.2.4</ecNumber>
    </recommendedName>
    <alternativeName>
        <fullName evidence="12">DNA 3'-5' helicase RecQ</fullName>
    </alternativeName>
</protein>
<evidence type="ECO:0000256" key="3">
    <source>
        <dbReference type="ARBA" id="ARBA00022741"/>
    </source>
</evidence>
<keyword evidence="7" id="KW-0238">DNA-binding</keyword>
<dbReference type="InterPro" id="IPR036388">
    <property type="entry name" value="WH-like_DNA-bd_sf"/>
</dbReference>
<keyword evidence="2" id="KW-0479">Metal-binding</keyword>
<evidence type="ECO:0000259" key="14">
    <source>
        <dbReference type="PROSITE" id="PS51194"/>
    </source>
</evidence>
<evidence type="ECO:0000313" key="15">
    <source>
        <dbReference type="EMBL" id="GGX27229.1"/>
    </source>
</evidence>
<keyword evidence="8" id="KW-0413">Isomerase</keyword>
<dbReference type="GO" id="GO:0004386">
    <property type="term" value="F:helicase activity"/>
    <property type="evidence" value="ECO:0007669"/>
    <property type="project" value="UniProtKB-KW"/>
</dbReference>
<evidence type="ECO:0000256" key="2">
    <source>
        <dbReference type="ARBA" id="ARBA00022723"/>
    </source>
</evidence>
<keyword evidence="3" id="KW-0547">Nucleotide-binding</keyword>
<dbReference type="PANTHER" id="PTHR13710">
    <property type="entry name" value="DNA HELICASE RECQ FAMILY MEMBER"/>
    <property type="match status" value="1"/>
</dbReference>
<comment type="similarity">
    <text evidence="1">Belongs to the helicase family. RecQ subfamily.</text>
</comment>
<feature type="domain" description="Helicase C-terminal" evidence="14">
    <location>
        <begin position="244"/>
        <end position="394"/>
    </location>
</feature>
<dbReference type="SUPFAM" id="SSF52540">
    <property type="entry name" value="P-loop containing nucleoside triphosphate hydrolases"/>
    <property type="match status" value="1"/>
</dbReference>
<evidence type="ECO:0000256" key="9">
    <source>
        <dbReference type="ARBA" id="ARBA00034617"/>
    </source>
</evidence>
<gene>
    <name evidence="15" type="ORF">GCM10010383_67260</name>
</gene>
<dbReference type="NCBIfam" id="TIGR00614">
    <property type="entry name" value="recQ_fam"/>
    <property type="match status" value="1"/>
</dbReference>
<dbReference type="EC" id="5.6.2.4" evidence="10"/>
<dbReference type="InterPro" id="IPR014001">
    <property type="entry name" value="Helicase_ATP-bd"/>
</dbReference>
<dbReference type="InterPro" id="IPR004589">
    <property type="entry name" value="DNA_helicase_ATP-dep_RecQ"/>
</dbReference>
<evidence type="ECO:0000259" key="13">
    <source>
        <dbReference type="PROSITE" id="PS51192"/>
    </source>
</evidence>
<dbReference type="Proteomes" id="UP000617743">
    <property type="component" value="Unassembled WGS sequence"/>
</dbReference>
<dbReference type="Pfam" id="PF00271">
    <property type="entry name" value="Helicase_C"/>
    <property type="match status" value="1"/>
</dbReference>
<dbReference type="PROSITE" id="PS51194">
    <property type="entry name" value="HELICASE_CTER"/>
    <property type="match status" value="1"/>
</dbReference>
<evidence type="ECO:0000256" key="1">
    <source>
        <dbReference type="ARBA" id="ARBA00005446"/>
    </source>
</evidence>
<keyword evidence="6" id="KW-0067">ATP-binding</keyword>
<accession>A0ABQ2XP44</accession>
<name>A0ABQ2XP44_9ACTN</name>
<keyword evidence="4" id="KW-0378">Hydrolase</keyword>
<dbReference type="EMBL" id="BMWC01000013">
    <property type="protein sequence ID" value="GGX27229.1"/>
    <property type="molecule type" value="Genomic_DNA"/>
</dbReference>
<sequence>MEHTSNADLRAAADAVLARLVGDVSGAARLREDQWRAIEALVADRRRALVVQRTGWGKSAVYFVATSLLRAQGSGPTVIVSPLLALMRNQVEAAARAGIHARTINSSNTEEWEAVQGEIAAGEVDVLLVSPERLNNPDFRDQVLPRLAAATGLLVVDEAHCISDWGHDFRPDYRRLRTMLADLPPGVPVLATTATANARVTADVAEQLGTGGSSDALVLRGPLHRDSLSLSVLRLPDAAHRMAWLAEHLDELPGSGIIYTLTVAAAEEVTAFLRQRGHTVASYTGKTENADRQQAEEDLLANKVKALVATSALGMGFDKPDLGFVVHLGSPSSPIAYYQQVGRAGRGVEHAEVLLLPGKEDEAIWKYFASLAFPSEDLVRRTLDILAHAEKPLSLPALEPLVELRRSRLETMLKVLDVDGAVKRVKGGWIATGRPWAYDAERYARVARQREAEQQAMRAYASTTDCRMEFLQRQLDDEAAKPCGRCDNCAGPRFAADTSEEALDAARVDLGRAGVEVEPRRMWPTGLPAIGVDLKGRIPAGEQAAPGRALGRLSDIGWGNRLRPLFTPHAPDESVPDDVAKAVVDVLADWAKGPGGWAAGGADAQPRPVGVVTVASRSRPRLIHSLGARIAEVGRLPLLGTVAYTGDAHPGSRSNSAQRLKALDGALVVPPALASALAEARGPVLLVDDYTETGWTLAVAARMLRRSGAQGVLPLVLAVQG</sequence>
<evidence type="ECO:0000256" key="10">
    <source>
        <dbReference type="ARBA" id="ARBA00034808"/>
    </source>
</evidence>
<dbReference type="Gene3D" id="3.40.50.300">
    <property type="entry name" value="P-loop containing nucleotide triphosphate hydrolases"/>
    <property type="match status" value="2"/>
</dbReference>
<keyword evidence="16" id="KW-1185">Reference proteome</keyword>
<comment type="catalytic activity">
    <reaction evidence="9">
        <text>Couples ATP hydrolysis with the unwinding of duplex DNA by translocating in the 3'-5' direction.</text>
        <dbReference type="EC" id="5.6.2.4"/>
    </reaction>
</comment>
<dbReference type="Pfam" id="PF16124">
    <property type="entry name" value="RecQ_Zn_bind"/>
    <property type="match status" value="1"/>
</dbReference>
<dbReference type="CDD" id="cd06223">
    <property type="entry name" value="PRTases_typeI"/>
    <property type="match status" value="1"/>
</dbReference>
<dbReference type="Gene3D" id="1.10.10.10">
    <property type="entry name" value="Winged helix-like DNA-binding domain superfamily/Winged helix DNA-binding domain"/>
    <property type="match status" value="1"/>
</dbReference>
<feature type="domain" description="Helicase ATP-binding" evidence="13">
    <location>
        <begin position="39"/>
        <end position="214"/>
    </location>
</feature>
<evidence type="ECO:0000256" key="6">
    <source>
        <dbReference type="ARBA" id="ARBA00022840"/>
    </source>
</evidence>
<dbReference type="InterPro" id="IPR011545">
    <property type="entry name" value="DEAD/DEAH_box_helicase_dom"/>
</dbReference>
<dbReference type="Pfam" id="PF00270">
    <property type="entry name" value="DEAD"/>
    <property type="match status" value="1"/>
</dbReference>
<dbReference type="InterPro" id="IPR027417">
    <property type="entry name" value="P-loop_NTPase"/>
</dbReference>
<dbReference type="PROSITE" id="PS51192">
    <property type="entry name" value="HELICASE_ATP_BIND_1"/>
    <property type="match status" value="1"/>
</dbReference>
<evidence type="ECO:0000313" key="16">
    <source>
        <dbReference type="Proteomes" id="UP000617743"/>
    </source>
</evidence>
<evidence type="ECO:0000256" key="4">
    <source>
        <dbReference type="ARBA" id="ARBA00022801"/>
    </source>
</evidence>
<dbReference type="PANTHER" id="PTHR13710:SF105">
    <property type="entry name" value="ATP-DEPENDENT DNA HELICASE Q1"/>
    <property type="match status" value="1"/>
</dbReference>
<reference evidence="16" key="1">
    <citation type="journal article" date="2019" name="Int. J. Syst. Evol. Microbiol.">
        <title>The Global Catalogue of Microorganisms (GCM) 10K type strain sequencing project: providing services to taxonomists for standard genome sequencing and annotation.</title>
        <authorList>
            <consortium name="The Broad Institute Genomics Platform"/>
            <consortium name="The Broad Institute Genome Sequencing Center for Infectious Disease"/>
            <person name="Wu L."/>
            <person name="Ma J."/>
        </authorList>
    </citation>
    <scope>NUCLEOTIDE SEQUENCE [LARGE SCALE GENOMIC DNA]</scope>
    <source>
        <strain evidence="16">JCM 4866</strain>
    </source>
</reference>
<dbReference type="InterPro" id="IPR032284">
    <property type="entry name" value="RecQ_Zn-bd"/>
</dbReference>
<comment type="caution">
    <text evidence="15">The sequence shown here is derived from an EMBL/GenBank/DDBJ whole genome shotgun (WGS) entry which is preliminary data.</text>
</comment>
<proteinExistence type="inferred from homology"/>
<keyword evidence="5 15" id="KW-0347">Helicase</keyword>
<evidence type="ECO:0000256" key="5">
    <source>
        <dbReference type="ARBA" id="ARBA00022806"/>
    </source>
</evidence>
<dbReference type="SUPFAM" id="SSF53271">
    <property type="entry name" value="PRTase-like"/>
    <property type="match status" value="1"/>
</dbReference>
<dbReference type="SMART" id="SM00487">
    <property type="entry name" value="DEXDc"/>
    <property type="match status" value="1"/>
</dbReference>
<dbReference type="InterPro" id="IPR001650">
    <property type="entry name" value="Helicase_C-like"/>
</dbReference>
<dbReference type="RefSeq" id="WP_190054075.1">
    <property type="nucleotide sequence ID" value="NZ_BMWC01000013.1"/>
</dbReference>
<dbReference type="InterPro" id="IPR029057">
    <property type="entry name" value="PRTase-like"/>
</dbReference>
<dbReference type="InterPro" id="IPR000836">
    <property type="entry name" value="PRTase_dom"/>
</dbReference>
<evidence type="ECO:0000256" key="11">
    <source>
        <dbReference type="ARBA" id="ARBA00044535"/>
    </source>
</evidence>
<evidence type="ECO:0000256" key="7">
    <source>
        <dbReference type="ARBA" id="ARBA00023125"/>
    </source>
</evidence>
<evidence type="ECO:0000256" key="12">
    <source>
        <dbReference type="ARBA" id="ARBA00044550"/>
    </source>
</evidence>
<evidence type="ECO:0000256" key="8">
    <source>
        <dbReference type="ARBA" id="ARBA00023235"/>
    </source>
</evidence>